<proteinExistence type="predicted"/>
<gene>
    <name evidence="1" type="ORF">CYLTODRAFT_487893</name>
</gene>
<sequence>MSTSTYSADQCPICVPPIIDDQLNDPRLRALLLTNGAILSVESSEWTAKLYELHILQTNLEHAIRTLQSSQNQVENAIYKLNSVTGHQPIRSLPNDALDTIFQFCTLGSHELLDKDSLDAESTPWVLTRVSRRWRAAAFANPRLWAEVFLNVHRRQFSNSSVIKRMEDVFRLSGACFLTIELQGHKTYNEVDNDNEALFRILRSASGRVRTLYVDALPLSTDRIASWVFPHLHYLSLGSTYFAEYDWFGDTPSLKVLEIRDVAISGLSVNWKALSHCHIAESDVTDVLDAFVDSNVQVLRIHELTYEGSGLNTESTLNLPSLTTLLVSGTDWFLVKVVIECIRAPLLHTLKMSVMPSTDGGVLQLPVLRSTDSLTTVFIAYSYITLPVLSADIVAVLTSDMMAQVTELYLGLPYRPMAAAFAEMRQSNHACLPSLKTLYILLWVV</sequence>
<keyword evidence="2" id="KW-1185">Reference proteome</keyword>
<dbReference type="AlphaFoldDB" id="A0A0D7BKF9"/>
<evidence type="ECO:0000313" key="2">
    <source>
        <dbReference type="Proteomes" id="UP000054007"/>
    </source>
</evidence>
<dbReference type="EMBL" id="KN880465">
    <property type="protein sequence ID" value="KIY70609.1"/>
    <property type="molecule type" value="Genomic_DNA"/>
</dbReference>
<dbReference type="SUPFAM" id="SSF52047">
    <property type="entry name" value="RNI-like"/>
    <property type="match status" value="1"/>
</dbReference>
<reference evidence="1 2" key="1">
    <citation type="journal article" date="2015" name="Fungal Genet. Biol.">
        <title>Evolution of novel wood decay mechanisms in Agaricales revealed by the genome sequences of Fistulina hepatica and Cylindrobasidium torrendii.</title>
        <authorList>
            <person name="Floudas D."/>
            <person name="Held B.W."/>
            <person name="Riley R."/>
            <person name="Nagy L.G."/>
            <person name="Koehler G."/>
            <person name="Ransdell A.S."/>
            <person name="Younus H."/>
            <person name="Chow J."/>
            <person name="Chiniquy J."/>
            <person name="Lipzen A."/>
            <person name="Tritt A."/>
            <person name="Sun H."/>
            <person name="Haridas S."/>
            <person name="LaButti K."/>
            <person name="Ohm R.A."/>
            <person name="Kues U."/>
            <person name="Blanchette R.A."/>
            <person name="Grigoriev I.V."/>
            <person name="Minto R.E."/>
            <person name="Hibbett D.S."/>
        </authorList>
    </citation>
    <scope>NUCLEOTIDE SEQUENCE [LARGE SCALE GENOMIC DNA]</scope>
    <source>
        <strain evidence="1 2">FP15055 ss-10</strain>
    </source>
</reference>
<dbReference type="Gene3D" id="3.80.10.10">
    <property type="entry name" value="Ribonuclease Inhibitor"/>
    <property type="match status" value="1"/>
</dbReference>
<name>A0A0D7BKF9_9AGAR</name>
<dbReference type="InterPro" id="IPR032675">
    <property type="entry name" value="LRR_dom_sf"/>
</dbReference>
<protein>
    <submittedName>
        <fullName evidence="1">Uncharacterized protein</fullName>
    </submittedName>
</protein>
<dbReference type="Proteomes" id="UP000054007">
    <property type="component" value="Unassembled WGS sequence"/>
</dbReference>
<accession>A0A0D7BKF9</accession>
<evidence type="ECO:0000313" key="1">
    <source>
        <dbReference type="EMBL" id="KIY70609.1"/>
    </source>
</evidence>
<organism evidence="1 2">
    <name type="scientific">Cylindrobasidium torrendii FP15055 ss-10</name>
    <dbReference type="NCBI Taxonomy" id="1314674"/>
    <lineage>
        <taxon>Eukaryota</taxon>
        <taxon>Fungi</taxon>
        <taxon>Dikarya</taxon>
        <taxon>Basidiomycota</taxon>
        <taxon>Agaricomycotina</taxon>
        <taxon>Agaricomycetes</taxon>
        <taxon>Agaricomycetidae</taxon>
        <taxon>Agaricales</taxon>
        <taxon>Marasmiineae</taxon>
        <taxon>Physalacriaceae</taxon>
        <taxon>Cylindrobasidium</taxon>
    </lineage>
</organism>
<dbReference type="OrthoDB" id="2886770at2759"/>